<evidence type="ECO:0000313" key="3">
    <source>
        <dbReference type="Proteomes" id="UP001287286"/>
    </source>
</evidence>
<organism evidence="2 3">
    <name type="scientific">Purpureocillium lilacinum</name>
    <name type="common">Paecilomyces lilacinus</name>
    <dbReference type="NCBI Taxonomy" id="33203"/>
    <lineage>
        <taxon>Eukaryota</taxon>
        <taxon>Fungi</taxon>
        <taxon>Dikarya</taxon>
        <taxon>Ascomycota</taxon>
        <taxon>Pezizomycotina</taxon>
        <taxon>Sordariomycetes</taxon>
        <taxon>Hypocreomycetidae</taxon>
        <taxon>Hypocreales</taxon>
        <taxon>Ophiocordycipitaceae</taxon>
        <taxon>Purpureocillium</taxon>
    </lineage>
</organism>
<dbReference type="Proteomes" id="UP001287286">
    <property type="component" value="Unassembled WGS sequence"/>
</dbReference>
<keyword evidence="3" id="KW-1185">Reference proteome</keyword>
<reference evidence="2 3" key="1">
    <citation type="journal article" date="2024" name="Microbiol. Resour. Announc.">
        <title>Genome annotations for the ascomycete fungi Trichoderma harzianum, Trichoderma aggressivum, and Purpureocillium lilacinum.</title>
        <authorList>
            <person name="Beijen E.P.W."/>
            <person name="Ohm R.A."/>
        </authorList>
    </citation>
    <scope>NUCLEOTIDE SEQUENCE [LARGE SCALE GENOMIC DNA]</scope>
    <source>
        <strain evidence="2 3">CBS 150709</strain>
    </source>
</reference>
<feature type="region of interest" description="Disordered" evidence="1">
    <location>
        <begin position="18"/>
        <end position="73"/>
    </location>
</feature>
<evidence type="ECO:0000256" key="1">
    <source>
        <dbReference type="SAM" id="MobiDB-lite"/>
    </source>
</evidence>
<evidence type="ECO:0000313" key="2">
    <source>
        <dbReference type="EMBL" id="KAK4073357.1"/>
    </source>
</evidence>
<dbReference type="EMBL" id="JAWRVI010000158">
    <property type="protein sequence ID" value="KAK4073357.1"/>
    <property type="molecule type" value="Genomic_DNA"/>
</dbReference>
<name>A0ABR0BFD9_PURLI</name>
<gene>
    <name evidence="2" type="ORF">Purlil1_13027</name>
</gene>
<accession>A0ABR0BFD9</accession>
<proteinExistence type="predicted"/>
<sequence length="193" mass="20801">MNMQEFGCQKRVQMEVATSQAKVVASPPKAAKPSSRLRDTGCPEPLSNDRNTTLPHPEADLSPNASISQDDVADGDLAPHKWTFLSRRRRLIHHGIVDRQTNAALNGPLAPSSPDADARSKEGLTLVKASASSLRPPKNEDAFLARSNGNDRTEAAVIFNVPLLPNACFQVVAESVDEQNEIPSRASFHTGTA</sequence>
<protein>
    <submittedName>
        <fullName evidence="2">Uncharacterized protein</fullName>
    </submittedName>
</protein>
<feature type="compositionally biased region" description="Low complexity" evidence="1">
    <location>
        <begin position="21"/>
        <end position="34"/>
    </location>
</feature>
<comment type="caution">
    <text evidence="2">The sequence shown here is derived from an EMBL/GenBank/DDBJ whole genome shotgun (WGS) entry which is preliminary data.</text>
</comment>